<evidence type="ECO:0000313" key="2">
    <source>
        <dbReference type="EMBL" id="SVB11011.1"/>
    </source>
</evidence>
<dbReference type="PANTHER" id="PTHR30337">
    <property type="entry name" value="COMPONENT OF ATP-DEPENDENT DSDNA EXONUCLEASE"/>
    <property type="match status" value="1"/>
</dbReference>
<dbReference type="PANTHER" id="PTHR30337:SF0">
    <property type="entry name" value="NUCLEASE SBCCD SUBUNIT D"/>
    <property type="match status" value="1"/>
</dbReference>
<gene>
    <name evidence="2" type="ORF">METZ01_LOCUS163865</name>
</gene>
<accession>A0A382BBU2</accession>
<feature type="non-terminal residue" evidence="2">
    <location>
        <position position="1"/>
    </location>
</feature>
<reference evidence="2" key="1">
    <citation type="submission" date="2018-05" db="EMBL/GenBank/DDBJ databases">
        <authorList>
            <person name="Lanie J.A."/>
            <person name="Ng W.-L."/>
            <person name="Kazmierczak K.M."/>
            <person name="Andrzejewski T.M."/>
            <person name="Davidsen T.M."/>
            <person name="Wayne K.J."/>
            <person name="Tettelin H."/>
            <person name="Glass J.I."/>
            <person name="Rusch D."/>
            <person name="Podicherti R."/>
            <person name="Tsui H.-C.T."/>
            <person name="Winkler M.E."/>
        </authorList>
    </citation>
    <scope>NUCLEOTIDE SEQUENCE</scope>
</reference>
<dbReference type="AlphaFoldDB" id="A0A382BBU2"/>
<sequence length="426" mass="45343">VVALARGLEAFRASVPETPVIMVAGPRDTPRRPGDPGALAVFDTFPNVEAATGLPRSILIEKLDLHVCLLPYRAITRHPPALPEPDPRMKWNVLVLHAETRGKSGEGVHVDPTEWSYVALGGEHRRRKIAPRAWYCGSLERVALDPWEEAADDKGFLVADLESGHTSFRPVPGRPVVALAPVKVGLSDPERIRRRVAEVTAEVPGGIDGKIVRLRLEGATPSDLLALQGEPLQKLRSRALHLAVEGGEQLRVPADAWLPVEGLKSLGTAVKKELEHDGLLEEGAEAIIREVIGSGDPVPMKPHGAVTTLDGEALGIGRISTSIPLGLTAVLGGGRGRKAVAELLVRLGRTGEPGAIAELWADSEVDTLEGTMHRAISAVAESRGLGVVRGALERLSASDGGQPPEAGDADEKRRQSPGKLIQTNPK</sequence>
<name>A0A382BBU2_9ZZZZ</name>
<organism evidence="2">
    <name type="scientific">marine metagenome</name>
    <dbReference type="NCBI Taxonomy" id="408172"/>
    <lineage>
        <taxon>unclassified sequences</taxon>
        <taxon>metagenomes</taxon>
        <taxon>ecological metagenomes</taxon>
    </lineage>
</organism>
<protein>
    <submittedName>
        <fullName evidence="2">Uncharacterized protein</fullName>
    </submittedName>
</protein>
<proteinExistence type="predicted"/>
<evidence type="ECO:0000256" key="1">
    <source>
        <dbReference type="SAM" id="MobiDB-lite"/>
    </source>
</evidence>
<feature type="region of interest" description="Disordered" evidence="1">
    <location>
        <begin position="394"/>
        <end position="426"/>
    </location>
</feature>
<dbReference type="InterPro" id="IPR050535">
    <property type="entry name" value="DNA_Repair-Maintenance_Comp"/>
</dbReference>
<dbReference type="InterPro" id="IPR029052">
    <property type="entry name" value="Metallo-depent_PP-like"/>
</dbReference>
<dbReference type="EMBL" id="UINC01029006">
    <property type="protein sequence ID" value="SVB11011.1"/>
    <property type="molecule type" value="Genomic_DNA"/>
</dbReference>
<dbReference type="Gene3D" id="3.60.21.10">
    <property type="match status" value="1"/>
</dbReference>
<feature type="non-terminal residue" evidence="2">
    <location>
        <position position="426"/>
    </location>
</feature>